<dbReference type="PROSITE" id="PS50848">
    <property type="entry name" value="START"/>
    <property type="match status" value="1"/>
</dbReference>
<evidence type="ECO:0000256" key="1">
    <source>
        <dbReference type="SAM" id="SignalP"/>
    </source>
</evidence>
<dbReference type="GO" id="GO:0005737">
    <property type="term" value="C:cytoplasm"/>
    <property type="evidence" value="ECO:0007669"/>
    <property type="project" value="UniProtKB-ARBA"/>
</dbReference>
<dbReference type="Proteomes" id="UP000323866">
    <property type="component" value="Unassembled WGS sequence"/>
</dbReference>
<evidence type="ECO:0000313" key="6">
    <source>
        <dbReference type="Proteomes" id="UP001570846"/>
    </source>
</evidence>
<dbReference type="SUPFAM" id="SSF55961">
    <property type="entry name" value="Bet v1-like"/>
    <property type="match status" value="1"/>
</dbReference>
<dbReference type="PANTHER" id="PTHR19308:SF14">
    <property type="entry name" value="START DOMAIN-CONTAINING PROTEIN"/>
    <property type="match status" value="1"/>
</dbReference>
<dbReference type="PIRSF" id="PIRSF039033">
    <property type="entry name" value="START_dom"/>
    <property type="match status" value="1"/>
</dbReference>
<dbReference type="EMBL" id="VKKZ01000020">
    <property type="protein sequence ID" value="KAA6434465.1"/>
    <property type="molecule type" value="Genomic_DNA"/>
</dbReference>
<organism evidence="3 5">
    <name type="scientific">Rufibacter glacialis</name>
    <dbReference type="NCBI Taxonomy" id="1259555"/>
    <lineage>
        <taxon>Bacteria</taxon>
        <taxon>Pseudomonadati</taxon>
        <taxon>Bacteroidota</taxon>
        <taxon>Cytophagia</taxon>
        <taxon>Cytophagales</taxon>
        <taxon>Hymenobacteraceae</taxon>
        <taxon>Rufibacter</taxon>
    </lineage>
</organism>
<sequence>MNKYRLLLFLFLAPWFLSPSHGQETWQLRKNQDGIAVYTKNLEKAQLKQLKVVCELPGTTQNLVQVLKNVEHHPDWVYLNRKTTLLKKKSENALVYYTQADMPWPLTDQDLVVEALFFPVARDNAARVEVRSLPGYLPNQEGFVRIPSSLATWDIRQLPGNKIKVEYQFSVDPGGAIPSWLVNATADIGTLKTFQKLRALLAQKAKKQTQ</sequence>
<dbReference type="InterPro" id="IPR002913">
    <property type="entry name" value="START_lipid-bd_dom"/>
</dbReference>
<dbReference type="OrthoDB" id="5734556at2"/>
<proteinExistence type="predicted"/>
<evidence type="ECO:0000259" key="2">
    <source>
        <dbReference type="PROSITE" id="PS50848"/>
    </source>
</evidence>
<evidence type="ECO:0000313" key="4">
    <source>
        <dbReference type="EMBL" id="MFA1770377.1"/>
    </source>
</evidence>
<reference evidence="3 5" key="2">
    <citation type="submission" date="2019-09" db="EMBL/GenBank/DDBJ databases">
        <title>A bacterium isolated from glacier soil.</title>
        <authorList>
            <person name="Liu Q."/>
        </authorList>
    </citation>
    <scope>NUCLEOTIDE SEQUENCE [LARGE SCALE GENOMIC DNA]</scope>
    <source>
        <strain evidence="3 5">MDT1-10-3</strain>
    </source>
</reference>
<dbReference type="EMBL" id="JBGOGF010000002">
    <property type="protein sequence ID" value="MFA1770377.1"/>
    <property type="molecule type" value="Genomic_DNA"/>
</dbReference>
<accession>A0A5M8QEJ4</accession>
<feature type="chain" id="PRO_5024292654" evidence="1">
    <location>
        <begin position="23"/>
        <end position="210"/>
    </location>
</feature>
<reference evidence="4 6" key="3">
    <citation type="submission" date="2024-08" db="EMBL/GenBank/DDBJ databases">
        <authorList>
            <person name="Wei W."/>
        </authorList>
    </citation>
    <scope>NUCLEOTIDE SEQUENCE [LARGE SCALE GENOMIC DNA]</scope>
    <source>
        <strain evidence="4 6">XU2</strain>
    </source>
</reference>
<dbReference type="PANTHER" id="PTHR19308">
    <property type="entry name" value="PHOSPHATIDYLCHOLINE TRANSFER PROTEIN"/>
    <property type="match status" value="1"/>
</dbReference>
<evidence type="ECO:0000313" key="3">
    <source>
        <dbReference type="EMBL" id="KAA6434465.1"/>
    </source>
</evidence>
<dbReference type="RefSeq" id="WP_149098408.1">
    <property type="nucleotide sequence ID" value="NZ_BMMG01000003.1"/>
</dbReference>
<feature type="domain" description="START" evidence="2">
    <location>
        <begin position="23"/>
        <end position="206"/>
    </location>
</feature>
<gene>
    <name evidence="4" type="ORF">ACD591_03675</name>
    <name evidence="3" type="ORF">FOE74_09745</name>
</gene>
<comment type="caution">
    <text evidence="3">The sequence shown here is derived from an EMBL/GenBank/DDBJ whole genome shotgun (WGS) entry which is preliminary data.</text>
</comment>
<dbReference type="GO" id="GO:0008289">
    <property type="term" value="F:lipid binding"/>
    <property type="evidence" value="ECO:0007669"/>
    <property type="project" value="InterPro"/>
</dbReference>
<dbReference type="Pfam" id="PF01852">
    <property type="entry name" value="START"/>
    <property type="match status" value="1"/>
</dbReference>
<keyword evidence="1" id="KW-0732">Signal</keyword>
<feature type="signal peptide" evidence="1">
    <location>
        <begin position="1"/>
        <end position="22"/>
    </location>
</feature>
<dbReference type="Gene3D" id="3.30.530.20">
    <property type="match status" value="1"/>
</dbReference>
<name>A0A5M8QEJ4_9BACT</name>
<dbReference type="InterPro" id="IPR051213">
    <property type="entry name" value="START_lipid_transfer"/>
</dbReference>
<keyword evidence="6" id="KW-1185">Reference proteome</keyword>
<dbReference type="Proteomes" id="UP001570846">
    <property type="component" value="Unassembled WGS sequence"/>
</dbReference>
<protein>
    <submittedName>
        <fullName evidence="4">START domain-containing protein</fullName>
    </submittedName>
</protein>
<dbReference type="InterPro" id="IPR028347">
    <property type="entry name" value="START_dom_prot"/>
</dbReference>
<evidence type="ECO:0000313" key="5">
    <source>
        <dbReference type="Proteomes" id="UP000323866"/>
    </source>
</evidence>
<dbReference type="InterPro" id="IPR023393">
    <property type="entry name" value="START-like_dom_sf"/>
</dbReference>
<reference evidence="3 5" key="1">
    <citation type="submission" date="2019-07" db="EMBL/GenBank/DDBJ databases">
        <authorList>
            <person name="Qu J.-H."/>
        </authorList>
    </citation>
    <scope>NUCLEOTIDE SEQUENCE [LARGE SCALE GENOMIC DNA]</scope>
    <source>
        <strain evidence="3 5">MDT1-10-3</strain>
    </source>
</reference>
<dbReference type="AlphaFoldDB" id="A0A5M8QEJ4"/>